<feature type="domain" description="PAS" evidence="5">
    <location>
        <begin position="250"/>
        <end position="346"/>
    </location>
</feature>
<feature type="compositionally biased region" description="Polar residues" evidence="4">
    <location>
        <begin position="407"/>
        <end position="417"/>
    </location>
</feature>
<dbReference type="RefSeq" id="XP_033604339.1">
    <property type="nucleotide sequence ID" value="XM_033746444.1"/>
</dbReference>
<name>A0A6A6WGF1_9PEZI</name>
<dbReference type="Gene3D" id="3.30.450.20">
    <property type="entry name" value="PAS domain"/>
    <property type="match status" value="1"/>
</dbReference>
<dbReference type="Pfam" id="PF13426">
    <property type="entry name" value="PAS_9"/>
    <property type="match status" value="1"/>
</dbReference>
<evidence type="ECO:0000256" key="2">
    <source>
        <dbReference type="ARBA" id="ARBA00022643"/>
    </source>
</evidence>
<dbReference type="AlphaFoldDB" id="A0A6A6WGF1"/>
<dbReference type="EMBL" id="ML996566">
    <property type="protein sequence ID" value="KAF2761888.1"/>
    <property type="molecule type" value="Genomic_DNA"/>
</dbReference>
<dbReference type="PANTHER" id="PTHR47429">
    <property type="entry name" value="PROTEIN TWIN LOV 1"/>
    <property type="match status" value="1"/>
</dbReference>
<evidence type="ECO:0000259" key="5">
    <source>
        <dbReference type="Pfam" id="PF13426"/>
    </source>
</evidence>
<dbReference type="CDD" id="cd00130">
    <property type="entry name" value="PAS"/>
    <property type="match status" value="1"/>
</dbReference>
<sequence>MSPAIENTEFDDQLLRDDAFDDLQAPGQMSPRSSQSVRAVSIFDGYEEDSNETDPSQDMDQPLYEEPPPGLPQSEAYDHDKSRYHEPETFDLRPPPPTVTESDAEMLAERLFSVDHLKSILEDHALFHKFTIFLNRYQPQLVPLLIRYLDSQKAIAAARYANAIIAQRISMDLSPRGGNKGAVSINPSLEDTADQLLQTLVEEALPVYITHQLTQVVTECLVKEITGSNTPIMQDLVQGVAEVYCMTDPTQPDNPIVYCSEEFTRTTQYGRKYTIGKNCRFLQGPKSSQATLRRIKEAIDKGQELCETLLNYRREGTPFLNLLLVAPLHDNNLQARYFIGCQVDVTNLVDGGRGLESFQRLLMHDRLGQKEQSEATPKESLKHLRMLGRMLSDEELRAVQQDARGSAPSTRPNSSGARKNHHPNHKYVGLDDDSDEALYPPARFGSSGRLPGVYKNYLLVRPSPSLRIVFTSASLRVPGLLQSNFLSRVGGPAHVRAEVAKAFDRGVGVTAKIQWLHGKFGPNIVESKTRWIHCTPLLGSDNKVGVWMVVMVEREDFTGRINGGIEHKPQAKWRPAEDSGMESAHGRDVSKAENSRLYAQYLRQQGRNSPSMMSDRGGVGEEPRRQHQESARDRGRDRRGEKAVGRFFGDIKVV</sequence>
<gene>
    <name evidence="6" type="ORF">EJ05DRAFT_496775</name>
</gene>
<reference evidence="6" key="1">
    <citation type="journal article" date="2020" name="Stud. Mycol.">
        <title>101 Dothideomycetes genomes: a test case for predicting lifestyles and emergence of pathogens.</title>
        <authorList>
            <person name="Haridas S."/>
            <person name="Albert R."/>
            <person name="Binder M."/>
            <person name="Bloem J."/>
            <person name="Labutti K."/>
            <person name="Salamov A."/>
            <person name="Andreopoulos B."/>
            <person name="Baker S."/>
            <person name="Barry K."/>
            <person name="Bills G."/>
            <person name="Bluhm B."/>
            <person name="Cannon C."/>
            <person name="Castanera R."/>
            <person name="Culley D."/>
            <person name="Daum C."/>
            <person name="Ezra D."/>
            <person name="Gonzalez J."/>
            <person name="Henrissat B."/>
            <person name="Kuo A."/>
            <person name="Liang C."/>
            <person name="Lipzen A."/>
            <person name="Lutzoni F."/>
            <person name="Magnuson J."/>
            <person name="Mondo S."/>
            <person name="Nolan M."/>
            <person name="Ohm R."/>
            <person name="Pangilinan J."/>
            <person name="Park H.-J."/>
            <person name="Ramirez L."/>
            <person name="Alfaro M."/>
            <person name="Sun H."/>
            <person name="Tritt A."/>
            <person name="Yoshinaga Y."/>
            <person name="Zwiers L.-H."/>
            <person name="Turgeon B."/>
            <person name="Goodwin S."/>
            <person name="Spatafora J."/>
            <person name="Crous P."/>
            <person name="Grigoriev I."/>
        </authorList>
    </citation>
    <scope>NUCLEOTIDE SEQUENCE</scope>
    <source>
        <strain evidence="6">CBS 121739</strain>
    </source>
</reference>
<feature type="compositionally biased region" description="Basic and acidic residues" evidence="4">
    <location>
        <begin position="565"/>
        <end position="577"/>
    </location>
</feature>
<feature type="compositionally biased region" description="Polar residues" evidence="4">
    <location>
        <begin position="602"/>
        <end position="612"/>
    </location>
</feature>
<evidence type="ECO:0000256" key="4">
    <source>
        <dbReference type="SAM" id="MobiDB-lite"/>
    </source>
</evidence>
<dbReference type="OrthoDB" id="447251at2759"/>
<keyword evidence="1" id="KW-0285">Flavoprotein</keyword>
<feature type="compositionally biased region" description="Basic and acidic residues" evidence="4">
    <location>
        <begin position="618"/>
        <end position="643"/>
    </location>
</feature>
<feature type="region of interest" description="Disordered" evidence="4">
    <location>
        <begin position="561"/>
        <end position="643"/>
    </location>
</feature>
<feature type="region of interest" description="Disordered" evidence="4">
    <location>
        <begin position="398"/>
        <end position="432"/>
    </location>
</feature>
<dbReference type="InterPro" id="IPR000014">
    <property type="entry name" value="PAS"/>
</dbReference>
<accession>A0A6A6WGF1</accession>
<dbReference type="InterPro" id="IPR035965">
    <property type="entry name" value="PAS-like_dom_sf"/>
</dbReference>
<feature type="compositionally biased region" description="Basic and acidic residues" evidence="4">
    <location>
        <begin position="584"/>
        <end position="594"/>
    </location>
</feature>
<dbReference type="GeneID" id="54487498"/>
<dbReference type="SUPFAM" id="SSF55785">
    <property type="entry name" value="PYP-like sensor domain (PAS domain)"/>
    <property type="match status" value="1"/>
</dbReference>
<dbReference type="NCBIfam" id="TIGR00229">
    <property type="entry name" value="sensory_box"/>
    <property type="match status" value="1"/>
</dbReference>
<keyword evidence="7" id="KW-1185">Reference proteome</keyword>
<feature type="compositionally biased region" description="Acidic residues" evidence="4">
    <location>
        <begin position="45"/>
        <end position="57"/>
    </location>
</feature>
<proteinExistence type="predicted"/>
<organism evidence="6 7">
    <name type="scientific">Pseudovirgaria hyperparasitica</name>
    <dbReference type="NCBI Taxonomy" id="470096"/>
    <lineage>
        <taxon>Eukaryota</taxon>
        <taxon>Fungi</taxon>
        <taxon>Dikarya</taxon>
        <taxon>Ascomycota</taxon>
        <taxon>Pezizomycotina</taxon>
        <taxon>Dothideomycetes</taxon>
        <taxon>Dothideomycetes incertae sedis</taxon>
        <taxon>Acrospermales</taxon>
        <taxon>Acrospermaceae</taxon>
        <taxon>Pseudovirgaria</taxon>
    </lineage>
</organism>
<protein>
    <recommendedName>
        <fullName evidence="5">PAS domain-containing protein</fullName>
    </recommendedName>
</protein>
<dbReference type="PANTHER" id="PTHR47429:SF9">
    <property type="entry name" value="PAS DOMAIN-CONTAINING PROTEIN"/>
    <property type="match status" value="1"/>
</dbReference>
<evidence type="ECO:0000313" key="6">
    <source>
        <dbReference type="EMBL" id="KAF2761888.1"/>
    </source>
</evidence>
<feature type="region of interest" description="Disordered" evidence="4">
    <location>
        <begin position="1"/>
        <end position="78"/>
    </location>
</feature>
<evidence type="ECO:0000313" key="7">
    <source>
        <dbReference type="Proteomes" id="UP000799437"/>
    </source>
</evidence>
<keyword evidence="3" id="KW-0157">Chromophore</keyword>
<evidence type="ECO:0000256" key="1">
    <source>
        <dbReference type="ARBA" id="ARBA00022630"/>
    </source>
</evidence>
<keyword evidence="2" id="KW-0288">FMN</keyword>
<dbReference type="Proteomes" id="UP000799437">
    <property type="component" value="Unassembled WGS sequence"/>
</dbReference>
<dbReference type="GO" id="GO:0005634">
    <property type="term" value="C:nucleus"/>
    <property type="evidence" value="ECO:0007669"/>
    <property type="project" value="TreeGrafter"/>
</dbReference>
<evidence type="ECO:0000256" key="3">
    <source>
        <dbReference type="ARBA" id="ARBA00022991"/>
    </source>
</evidence>